<name>A0A6V8NL67_9ACTN</name>
<dbReference type="AlphaFoldDB" id="A0A6V8NL67"/>
<evidence type="ECO:0000313" key="2">
    <source>
        <dbReference type="Proteomes" id="UP000580051"/>
    </source>
</evidence>
<gene>
    <name evidence="1" type="ORF">HKBW3S06_00192</name>
</gene>
<protein>
    <submittedName>
        <fullName evidence="1">Uncharacterized protein</fullName>
    </submittedName>
</protein>
<accession>A0A6V8NL67</accession>
<proteinExistence type="predicted"/>
<reference evidence="1 2" key="1">
    <citation type="journal article" date="2020" name="Front. Microbiol.">
        <title>Single-cell genomics of novel Actinobacteria with the Wood-Ljungdahl pathway discovered in a serpentinizing system.</title>
        <authorList>
            <person name="Merino N."/>
            <person name="Kawai M."/>
            <person name="Boyd E.S."/>
            <person name="Colman D.R."/>
            <person name="McGlynn S.E."/>
            <person name="Nealson K.H."/>
            <person name="Kurokawa K."/>
            <person name="Hongoh Y."/>
        </authorList>
    </citation>
    <scope>NUCLEOTIDE SEQUENCE [LARGE SCALE GENOMIC DNA]</scope>
    <source>
        <strain evidence="1 2">S06</strain>
    </source>
</reference>
<dbReference type="EMBL" id="BLRV01000010">
    <property type="protein sequence ID" value="GFP20965.1"/>
    <property type="molecule type" value="Genomic_DNA"/>
</dbReference>
<sequence>MSTDKARIILNQLKSENLTSWAQAFDNLTCFTHPSNLQERIKSLGKLITEEFEKSSPEEKERLIKFLTWLTIALDGCYELRLNLQNRNRHGSSILTDAELKPIVQELLALLEEFESKDKELVIDVLRSEKSRLTNIMSTRGTSLFAAKAQSADTTSSRNWISYWSEFGRSSNLRKYRERVDGLIGVDYGLGVFESRIFWGANLVMMNPTLARLALAEDDELQAMKGEFAQRYAHQYPKERLVREATKIAGLKARLALRAVFLLTGKGKISFQVNPRTYNQPHKLEEDIRSLYQEFNQEALEYDSGLFLDEVLTLEEIKQKKGQTHVFFKVDGSSRNVYGEIEEVMLKQVRKGKIDLTQDDTGGVMERVMSDGMNCNVTVAGFVTDGLWAFFCQIRGHCKARKKAHPRQTISHSIITKMGGRVEASLRWTALQKLATALKEKNNLEADTVLKADHTKNGTLEDPGLRKLAREAGFILPEEITRADYEKHERKLFPQDTAICSIAEAISKRSHRIIGDLKKHCILGEQGVQEWETGDLQASMRPPYAGRFAHVEELTGMYAQGHFPDIALAIEQWKDFNPDPGNINKPVDQKKIAQLYSSIIGEEFAKAYEVSDELKEILTFFGVYKEEYGNRGIKIDELYQHPFSQQTLFGEVLDRIPQTDEEKDQIKKGFIGDFNLLYDELVAI</sequence>
<organism evidence="1 2">
    <name type="scientific">Candidatus Hakubella thermalkaliphila</name>
    <dbReference type="NCBI Taxonomy" id="2754717"/>
    <lineage>
        <taxon>Bacteria</taxon>
        <taxon>Bacillati</taxon>
        <taxon>Actinomycetota</taxon>
        <taxon>Actinomycetota incertae sedis</taxon>
        <taxon>Candidatus Hakubellales</taxon>
        <taxon>Candidatus Hakubellaceae</taxon>
        <taxon>Candidatus Hakubella</taxon>
    </lineage>
</organism>
<evidence type="ECO:0000313" key="1">
    <source>
        <dbReference type="EMBL" id="GFP20965.1"/>
    </source>
</evidence>
<comment type="caution">
    <text evidence="1">The sequence shown here is derived from an EMBL/GenBank/DDBJ whole genome shotgun (WGS) entry which is preliminary data.</text>
</comment>
<dbReference type="RefSeq" id="WP_176226110.1">
    <property type="nucleotide sequence ID" value="NZ_BLRV01000010.1"/>
</dbReference>
<dbReference type="Proteomes" id="UP000580051">
    <property type="component" value="Unassembled WGS sequence"/>
</dbReference>